<dbReference type="EMBL" id="JBHTMK010000079">
    <property type="protein sequence ID" value="MFD1374277.1"/>
    <property type="molecule type" value="Genomic_DNA"/>
</dbReference>
<feature type="signal peptide" evidence="1">
    <location>
        <begin position="1"/>
        <end position="40"/>
    </location>
</feature>
<dbReference type="Gene3D" id="2.80.10.50">
    <property type="match status" value="3"/>
</dbReference>
<sequence length="450" mass="46058">MDNQQRMQAFTGRAVRRRALGAAVAAALTAAVLTTGPASAGVEAEVALGASFGERGKVVTDFAGWYDRGNAVAAIGDGVIVAGDANAPGTSLRTGDFGLARYDKHGRLDRAFGSHGKVTTDFLGDLDTATTVAVQSDGKVVVAGQASTANQSRTMFALARYRANGSLDTSFGTGGKIITDLGGDAAATAMVIQRDGKLVVGGIHYPADSSTRGFELVRYLPDGTLDSSFGTGGRVVTLFEGRDDLADLALQPDGRIIAVGVAGNYVAPDIAVARYRTDGSLDPGFGTGGKVTTDLGSLFDTARAVAVRPDGTIAVAGELQEASGSDFLLANYRADGSLNPDFGTDGTVITDISGGNDQAYAVLAYGEDLIVAGTATVGSHDNFALVRYHPDGALDTGFGSNGKLTTDFGYHAVARGLAKLPHGRLVAAGSVDYRDQGGTGDFAVAGYHLD</sequence>
<protein>
    <recommendedName>
        <fullName evidence="4">Delta-60 repeat domain-containing protein</fullName>
    </recommendedName>
</protein>
<keyword evidence="3" id="KW-1185">Reference proteome</keyword>
<feature type="chain" id="PRO_5047187226" description="Delta-60 repeat domain-containing protein" evidence="1">
    <location>
        <begin position="41"/>
        <end position="450"/>
    </location>
</feature>
<accession>A0ABW4AY16</accession>
<evidence type="ECO:0008006" key="4">
    <source>
        <dbReference type="Google" id="ProtNLM"/>
    </source>
</evidence>
<evidence type="ECO:0000313" key="3">
    <source>
        <dbReference type="Proteomes" id="UP001597183"/>
    </source>
</evidence>
<dbReference type="Pfam" id="PF17164">
    <property type="entry name" value="DUF5122"/>
    <property type="match status" value="5"/>
</dbReference>
<dbReference type="SUPFAM" id="SSF101908">
    <property type="entry name" value="Putative isomerase YbhE"/>
    <property type="match status" value="1"/>
</dbReference>
<evidence type="ECO:0000256" key="1">
    <source>
        <dbReference type="SAM" id="SignalP"/>
    </source>
</evidence>
<proteinExistence type="predicted"/>
<reference evidence="3" key="1">
    <citation type="journal article" date="2019" name="Int. J. Syst. Evol. Microbiol.">
        <title>The Global Catalogue of Microorganisms (GCM) 10K type strain sequencing project: providing services to taxonomists for standard genome sequencing and annotation.</title>
        <authorList>
            <consortium name="The Broad Institute Genomics Platform"/>
            <consortium name="The Broad Institute Genome Sequencing Center for Infectious Disease"/>
            <person name="Wu L."/>
            <person name="Ma J."/>
        </authorList>
    </citation>
    <scope>NUCLEOTIDE SEQUENCE [LARGE SCALE GENOMIC DNA]</scope>
    <source>
        <strain evidence="3">CCM 7526</strain>
    </source>
</reference>
<dbReference type="PROSITE" id="PS51318">
    <property type="entry name" value="TAT"/>
    <property type="match status" value="1"/>
</dbReference>
<dbReference type="InterPro" id="IPR006311">
    <property type="entry name" value="TAT_signal"/>
</dbReference>
<evidence type="ECO:0000313" key="2">
    <source>
        <dbReference type="EMBL" id="MFD1374277.1"/>
    </source>
</evidence>
<organism evidence="2 3">
    <name type="scientific">Actinoplanes sichuanensis</name>
    <dbReference type="NCBI Taxonomy" id="512349"/>
    <lineage>
        <taxon>Bacteria</taxon>
        <taxon>Bacillati</taxon>
        <taxon>Actinomycetota</taxon>
        <taxon>Actinomycetes</taxon>
        <taxon>Micromonosporales</taxon>
        <taxon>Micromonosporaceae</taxon>
        <taxon>Actinoplanes</taxon>
    </lineage>
</organism>
<dbReference type="Proteomes" id="UP001597183">
    <property type="component" value="Unassembled WGS sequence"/>
</dbReference>
<dbReference type="RefSeq" id="WP_317794124.1">
    <property type="nucleotide sequence ID" value="NZ_AP028461.1"/>
</dbReference>
<keyword evidence="1" id="KW-0732">Signal</keyword>
<gene>
    <name evidence="2" type="ORF">ACFQ5G_53875</name>
</gene>
<dbReference type="InterPro" id="IPR013431">
    <property type="entry name" value="Delta_60_rpt"/>
</dbReference>
<name>A0ABW4AY16_9ACTN</name>
<dbReference type="NCBIfam" id="TIGR02608">
    <property type="entry name" value="delta_60_rpt"/>
    <property type="match status" value="6"/>
</dbReference>
<comment type="caution">
    <text evidence="2">The sequence shown here is derived from an EMBL/GenBank/DDBJ whole genome shotgun (WGS) entry which is preliminary data.</text>
</comment>